<evidence type="ECO:0000313" key="3">
    <source>
        <dbReference type="Ensembl" id="ENSPMRP00000028739.1"/>
    </source>
</evidence>
<reference evidence="3" key="2">
    <citation type="submission" date="2025-09" db="UniProtKB">
        <authorList>
            <consortium name="Ensembl"/>
        </authorList>
    </citation>
    <scope>IDENTIFICATION</scope>
</reference>
<dbReference type="InterPro" id="IPR036815">
    <property type="entry name" value="14-3-3_dom_sf"/>
</dbReference>
<evidence type="ECO:0000256" key="1">
    <source>
        <dbReference type="ARBA" id="ARBA00006141"/>
    </source>
</evidence>
<dbReference type="Pfam" id="PF00244">
    <property type="entry name" value="14-3-3"/>
    <property type="match status" value="1"/>
</dbReference>
<dbReference type="Gene3D" id="1.20.190.20">
    <property type="entry name" value="14-3-3 domain"/>
    <property type="match status" value="1"/>
</dbReference>
<dbReference type="SUPFAM" id="SSF48445">
    <property type="entry name" value="14-3-3 protein"/>
    <property type="match status" value="1"/>
</dbReference>
<name>A0A670JZJ9_PODMU</name>
<evidence type="ECO:0000313" key="4">
    <source>
        <dbReference type="Proteomes" id="UP000472272"/>
    </source>
</evidence>
<dbReference type="Ensembl" id="ENSPMRT00000030483.1">
    <property type="protein sequence ID" value="ENSPMRP00000028739.1"/>
    <property type="gene ID" value="ENSPMRG00000018569.1"/>
</dbReference>
<comment type="similarity">
    <text evidence="1">Belongs to the 14-3-3 family.</text>
</comment>
<reference evidence="3" key="1">
    <citation type="submission" date="2025-08" db="UniProtKB">
        <authorList>
            <consortium name="Ensembl"/>
        </authorList>
    </citation>
    <scope>IDENTIFICATION</scope>
</reference>
<accession>A0A670JZJ9</accession>
<dbReference type="GeneTree" id="ENSGT00940000168680"/>
<protein>
    <recommendedName>
        <fullName evidence="2">14-3-3 domain-containing protein</fullName>
    </recommendedName>
</protein>
<dbReference type="AlphaFoldDB" id="A0A670JZJ9"/>
<dbReference type="InterPro" id="IPR023410">
    <property type="entry name" value="14-3-3_domain"/>
</dbReference>
<sequence>KPWLLLLSKNVVGGRRSKTDGNDKKMQLSKVFYLKMKGDYFQYLAEVASGDGRKQTIEIHRRLIRRRLTSARKRCNPHIQFV</sequence>
<keyword evidence="4" id="KW-1185">Reference proteome</keyword>
<evidence type="ECO:0000259" key="2">
    <source>
        <dbReference type="Pfam" id="PF00244"/>
    </source>
</evidence>
<organism evidence="3 4">
    <name type="scientific">Podarcis muralis</name>
    <name type="common">Wall lizard</name>
    <name type="synonym">Lacerta muralis</name>
    <dbReference type="NCBI Taxonomy" id="64176"/>
    <lineage>
        <taxon>Eukaryota</taxon>
        <taxon>Metazoa</taxon>
        <taxon>Chordata</taxon>
        <taxon>Craniata</taxon>
        <taxon>Vertebrata</taxon>
        <taxon>Euteleostomi</taxon>
        <taxon>Lepidosauria</taxon>
        <taxon>Squamata</taxon>
        <taxon>Bifurcata</taxon>
        <taxon>Unidentata</taxon>
        <taxon>Episquamata</taxon>
        <taxon>Laterata</taxon>
        <taxon>Lacertibaenia</taxon>
        <taxon>Lacertidae</taxon>
        <taxon>Podarcis</taxon>
    </lineage>
</organism>
<feature type="domain" description="14-3-3" evidence="2">
    <location>
        <begin position="27"/>
        <end position="58"/>
    </location>
</feature>
<proteinExistence type="inferred from homology"/>
<dbReference type="Proteomes" id="UP000472272">
    <property type="component" value="Unplaced"/>
</dbReference>